<sequence length="294" mass="33864">MHSYLRSVGFSNIKKREDLEQILGMVMAQPTEKYVTSERKNYVEAELVKDFSDRLGVAVRGEYDEKGFFHLEHYYPYFKGKITSIREEVAINKRVDTDAYTGMCDDLRIGVSLIFYLQNVIDYIDCIEKNRWNGRAVPIMLTGLASEGKILLGTSKDSNTERNIISDNKQRTQLLAEAKKGNQEAIDSLTIDDIDLYAMVSRRIRYEDIYSIVESTFIPYGSESDNYTVIANIVEVKKLQNEFTNEYIYDLVVECNDIMLEVCINEKDLVGTPEPGRRFKGNIWLQGTITFVEQ</sequence>
<dbReference type="STRING" id="1120996.SAMN02746066_01953"/>
<accession>A0A1M7ITW1</accession>
<evidence type="ECO:0000313" key="2">
    <source>
        <dbReference type="Proteomes" id="UP000184038"/>
    </source>
</evidence>
<organism evidence="1 2">
    <name type="scientific">Anaerosporobacter mobilis DSM 15930</name>
    <dbReference type="NCBI Taxonomy" id="1120996"/>
    <lineage>
        <taxon>Bacteria</taxon>
        <taxon>Bacillati</taxon>
        <taxon>Bacillota</taxon>
        <taxon>Clostridia</taxon>
        <taxon>Lachnospirales</taxon>
        <taxon>Lachnospiraceae</taxon>
        <taxon>Anaerosporobacter</taxon>
    </lineage>
</organism>
<dbReference type="Proteomes" id="UP000184038">
    <property type="component" value="Unassembled WGS sequence"/>
</dbReference>
<evidence type="ECO:0000313" key="1">
    <source>
        <dbReference type="EMBL" id="SHM44254.1"/>
    </source>
</evidence>
<reference evidence="1 2" key="1">
    <citation type="submission" date="2016-11" db="EMBL/GenBank/DDBJ databases">
        <authorList>
            <person name="Jaros S."/>
            <person name="Januszkiewicz K."/>
            <person name="Wedrychowicz H."/>
        </authorList>
    </citation>
    <scope>NUCLEOTIDE SEQUENCE [LARGE SCALE GENOMIC DNA]</scope>
    <source>
        <strain evidence="1 2">DSM 15930</strain>
    </source>
</reference>
<dbReference type="RefSeq" id="WP_073286810.1">
    <property type="nucleotide sequence ID" value="NZ_FRCP01000010.1"/>
</dbReference>
<dbReference type="AlphaFoldDB" id="A0A1M7ITW1"/>
<protein>
    <submittedName>
        <fullName evidence="1">Uncharacterized protein</fullName>
    </submittedName>
</protein>
<dbReference type="EMBL" id="FRCP01000010">
    <property type="protein sequence ID" value="SHM44254.1"/>
    <property type="molecule type" value="Genomic_DNA"/>
</dbReference>
<gene>
    <name evidence="1" type="ORF">SAMN02746066_01953</name>
</gene>
<keyword evidence="2" id="KW-1185">Reference proteome</keyword>
<dbReference type="InterPro" id="IPR024541">
    <property type="entry name" value="DUF3881"/>
</dbReference>
<name>A0A1M7ITW1_9FIRM</name>
<dbReference type="Pfam" id="PF12997">
    <property type="entry name" value="DUF3881"/>
    <property type="match status" value="1"/>
</dbReference>
<dbReference type="OrthoDB" id="9774037at2"/>
<proteinExistence type="predicted"/>